<dbReference type="SMART" id="SM00354">
    <property type="entry name" value="HTH_LACI"/>
    <property type="match status" value="1"/>
</dbReference>
<protein>
    <submittedName>
        <fullName evidence="5">LacI family transcriptional regulator</fullName>
    </submittedName>
</protein>
<dbReference type="InterPro" id="IPR010982">
    <property type="entry name" value="Lambda_DNA-bd_dom_sf"/>
</dbReference>
<feature type="domain" description="HTH lacI-type" evidence="4">
    <location>
        <begin position="11"/>
        <end position="65"/>
    </location>
</feature>
<evidence type="ECO:0000256" key="3">
    <source>
        <dbReference type="ARBA" id="ARBA00023163"/>
    </source>
</evidence>
<dbReference type="SUPFAM" id="SSF53822">
    <property type="entry name" value="Periplasmic binding protein-like I"/>
    <property type="match status" value="1"/>
</dbReference>
<dbReference type="OrthoDB" id="9785139at2"/>
<dbReference type="Pfam" id="PF13377">
    <property type="entry name" value="Peripla_BP_3"/>
    <property type="match status" value="1"/>
</dbReference>
<dbReference type="InterPro" id="IPR000843">
    <property type="entry name" value="HTH_LacI"/>
</dbReference>
<proteinExistence type="predicted"/>
<dbReference type="InterPro" id="IPR046335">
    <property type="entry name" value="LacI/GalR-like_sensor"/>
</dbReference>
<dbReference type="GO" id="GO:0003700">
    <property type="term" value="F:DNA-binding transcription factor activity"/>
    <property type="evidence" value="ECO:0007669"/>
    <property type="project" value="TreeGrafter"/>
</dbReference>
<keyword evidence="6" id="KW-1185">Reference proteome</keyword>
<dbReference type="PANTHER" id="PTHR30146:SF153">
    <property type="entry name" value="LACTOSE OPERON REPRESSOR"/>
    <property type="match status" value="1"/>
</dbReference>
<evidence type="ECO:0000313" key="5">
    <source>
        <dbReference type="EMBL" id="RRC95778.1"/>
    </source>
</evidence>
<dbReference type="Proteomes" id="UP000280444">
    <property type="component" value="Unassembled WGS sequence"/>
</dbReference>
<keyword evidence="1" id="KW-0805">Transcription regulation</keyword>
<dbReference type="PROSITE" id="PS50932">
    <property type="entry name" value="HTH_LACI_2"/>
    <property type="match status" value="1"/>
</dbReference>
<sequence>MSTTRERRRRVSLADVARLAGVSSNTVSRVVRGDGEVADSTRRRIAEIIDEVGYRPNYAARALAGNKTGVLHVVLAAPMFHGHGQTLLAVMDEAGGADYTVSVTNAYLGAGRIDNGAPPFQVDGVIILGGQQPTVELAMEMATHTPTVLLLANETNLPGVSTVSVDNAHGTEVATRHLCQAGVRSLTHLAGPDSWSDADRRREGFVTACEAAGVNYDIVTNPSWNAEDGYRTVKAMATLPEGFVAANDQLALGAMRALHERGVDIPHEVKIVGFDDNDGAECYLPPLTTIRQRFDLVGRAAINQMASLLEGEAPTDVLIEPELVIRNSSLV</sequence>
<dbReference type="SUPFAM" id="SSF47413">
    <property type="entry name" value="lambda repressor-like DNA-binding domains"/>
    <property type="match status" value="1"/>
</dbReference>
<dbReference type="InterPro" id="IPR028082">
    <property type="entry name" value="Peripla_BP_I"/>
</dbReference>
<dbReference type="EMBL" id="RQZF01000002">
    <property type="protein sequence ID" value="RRC95778.1"/>
    <property type="molecule type" value="Genomic_DNA"/>
</dbReference>
<dbReference type="PROSITE" id="PS00356">
    <property type="entry name" value="HTH_LACI_1"/>
    <property type="match status" value="1"/>
</dbReference>
<dbReference type="AlphaFoldDB" id="A0A3P1SF43"/>
<dbReference type="CDD" id="cd01392">
    <property type="entry name" value="HTH_LacI"/>
    <property type="match status" value="1"/>
</dbReference>
<evidence type="ECO:0000256" key="2">
    <source>
        <dbReference type="ARBA" id="ARBA00023125"/>
    </source>
</evidence>
<evidence type="ECO:0000256" key="1">
    <source>
        <dbReference type="ARBA" id="ARBA00023015"/>
    </source>
</evidence>
<keyword evidence="3" id="KW-0804">Transcription</keyword>
<dbReference type="RefSeq" id="WP_124868355.1">
    <property type="nucleotide sequence ID" value="NZ_RQZF01000002.1"/>
</dbReference>
<dbReference type="Gene3D" id="1.10.260.40">
    <property type="entry name" value="lambda repressor-like DNA-binding domains"/>
    <property type="match status" value="1"/>
</dbReference>
<comment type="caution">
    <text evidence="5">The sequence shown here is derived from an EMBL/GenBank/DDBJ whole genome shotgun (WGS) entry which is preliminary data.</text>
</comment>
<evidence type="ECO:0000313" key="6">
    <source>
        <dbReference type="Proteomes" id="UP000280444"/>
    </source>
</evidence>
<accession>A0A3P1SF43</accession>
<gene>
    <name evidence="5" type="ORF">EII11_02580</name>
</gene>
<dbReference type="GO" id="GO:0000976">
    <property type="term" value="F:transcription cis-regulatory region binding"/>
    <property type="evidence" value="ECO:0007669"/>
    <property type="project" value="TreeGrafter"/>
</dbReference>
<dbReference type="Pfam" id="PF00356">
    <property type="entry name" value="LacI"/>
    <property type="match status" value="1"/>
</dbReference>
<organism evidence="5 6">
    <name type="scientific">Schaalia canis</name>
    <dbReference type="NCBI Taxonomy" id="100469"/>
    <lineage>
        <taxon>Bacteria</taxon>
        <taxon>Bacillati</taxon>
        <taxon>Actinomycetota</taxon>
        <taxon>Actinomycetes</taxon>
        <taxon>Actinomycetales</taxon>
        <taxon>Actinomycetaceae</taxon>
        <taxon>Schaalia</taxon>
    </lineage>
</organism>
<reference evidence="5 6" key="1">
    <citation type="submission" date="2018-11" db="EMBL/GenBank/DDBJ databases">
        <title>Genomes From Bacteria Associated with the Canine Oral Cavity: a Test Case for Automated Genome-Based Taxonomic Assignment.</title>
        <authorList>
            <person name="Coil D.A."/>
            <person name="Jospin G."/>
            <person name="Darling A.E."/>
            <person name="Wallis C."/>
            <person name="Davis I.J."/>
            <person name="Harris S."/>
            <person name="Eisen J.A."/>
            <person name="Holcombe L.J."/>
            <person name="O'Flynn C."/>
        </authorList>
    </citation>
    <scope>NUCLEOTIDE SEQUENCE [LARGE SCALE GENOMIC DNA]</scope>
    <source>
        <strain evidence="5 6">OH770</strain>
    </source>
</reference>
<evidence type="ECO:0000259" key="4">
    <source>
        <dbReference type="PROSITE" id="PS50932"/>
    </source>
</evidence>
<dbReference type="PANTHER" id="PTHR30146">
    <property type="entry name" value="LACI-RELATED TRANSCRIPTIONAL REPRESSOR"/>
    <property type="match status" value="1"/>
</dbReference>
<dbReference type="Gene3D" id="3.40.50.2300">
    <property type="match status" value="2"/>
</dbReference>
<name>A0A3P1SF43_9ACTO</name>
<keyword evidence="2" id="KW-0238">DNA-binding</keyword>